<keyword evidence="6" id="KW-1185">Reference proteome</keyword>
<dbReference type="Pfam" id="PF14604">
    <property type="entry name" value="SH3_9"/>
    <property type="match status" value="1"/>
</dbReference>
<feature type="compositionally biased region" description="Low complexity" evidence="3">
    <location>
        <begin position="243"/>
        <end position="253"/>
    </location>
</feature>
<dbReference type="Gene3D" id="2.30.30.40">
    <property type="entry name" value="SH3 Domains"/>
    <property type="match status" value="1"/>
</dbReference>
<dbReference type="InterPro" id="IPR037213">
    <property type="entry name" value="Run_dom_sf"/>
</dbReference>
<protein>
    <submittedName>
        <fullName evidence="5">RUSC1 protein</fullName>
    </submittedName>
</protein>
<dbReference type="InterPro" id="IPR047343">
    <property type="entry name" value="RUSC1_2"/>
</dbReference>
<evidence type="ECO:0000313" key="5">
    <source>
        <dbReference type="EMBL" id="NXS65493.1"/>
    </source>
</evidence>
<dbReference type="AlphaFoldDB" id="A0A7L2W5F6"/>
<organism evidence="5 6">
    <name type="scientific">Pandion haliaetus</name>
    <name type="common">Osprey</name>
    <name type="synonym">Falco haliaetus</name>
    <dbReference type="NCBI Taxonomy" id="56262"/>
    <lineage>
        <taxon>Eukaryota</taxon>
        <taxon>Metazoa</taxon>
        <taxon>Chordata</taxon>
        <taxon>Craniata</taxon>
        <taxon>Vertebrata</taxon>
        <taxon>Euteleostomi</taxon>
        <taxon>Archelosauria</taxon>
        <taxon>Archosauria</taxon>
        <taxon>Dinosauria</taxon>
        <taxon>Saurischia</taxon>
        <taxon>Theropoda</taxon>
        <taxon>Coelurosauria</taxon>
        <taxon>Aves</taxon>
        <taxon>Neognathae</taxon>
        <taxon>Neoaves</taxon>
        <taxon>Telluraves</taxon>
        <taxon>Accipitrimorphae</taxon>
        <taxon>Accipitriformes</taxon>
        <taxon>Pandionidae</taxon>
        <taxon>Pandion</taxon>
    </lineage>
</organism>
<evidence type="ECO:0000313" key="6">
    <source>
        <dbReference type="Proteomes" id="UP000580171"/>
    </source>
</evidence>
<accession>A0A7L2W5F6</accession>
<name>A0A7L2W5F6_PANHA</name>
<dbReference type="GO" id="GO:0031410">
    <property type="term" value="C:cytoplasmic vesicle"/>
    <property type="evidence" value="ECO:0007669"/>
    <property type="project" value="TreeGrafter"/>
</dbReference>
<dbReference type="SUPFAM" id="SSF50044">
    <property type="entry name" value="SH3-domain"/>
    <property type="match status" value="1"/>
</dbReference>
<dbReference type="SMART" id="SM00326">
    <property type="entry name" value="SH3"/>
    <property type="match status" value="1"/>
</dbReference>
<dbReference type="PANTHER" id="PTHR15591:SF11">
    <property type="entry name" value="AP-4 COMPLEX ACCESSORY SUBUNIT RUSC1"/>
    <property type="match status" value="1"/>
</dbReference>
<evidence type="ECO:0000256" key="1">
    <source>
        <dbReference type="ARBA" id="ARBA00022443"/>
    </source>
</evidence>
<keyword evidence="1 2" id="KW-0728">SH3 domain</keyword>
<feature type="compositionally biased region" description="Polar residues" evidence="3">
    <location>
        <begin position="204"/>
        <end position="219"/>
    </location>
</feature>
<proteinExistence type="predicted"/>
<dbReference type="Proteomes" id="UP000580171">
    <property type="component" value="Unassembled WGS sequence"/>
</dbReference>
<feature type="region of interest" description="Disordered" evidence="3">
    <location>
        <begin position="204"/>
        <end position="272"/>
    </location>
</feature>
<sequence length="435" mass="46318">VLYSPTAFFALSQGPLPHLADELLLLIQPLSVLTFHLDLLFEHHHLSMDVRPLSRQLESPLSPAHHSAQARRAVQPSLEGQSSAAGAMEDEIPPDTLERAAGVEGSTSSQSQAAVRVLVPGPQVGAALQQTFQHVMRWGDQLSRTFLGADSFLETHRPEAGSQDAGAGLSGWWGQLSQASGIYAAPSKEKFPFIWWTKLQTAVGDSSPGQVARSQTSVNEPRGMELQLLQTKAVPELTGPKPSSSADTSGTSSPEDLILPAEAGAPTKPDNPAAEEKLLAVCPEPHADRNQAAPSDPEAGGRPTPDKGSWLGQLFGATSPSARSFPPSPDTISARSRRPSSWLSPSARILAVVVKGLTSEKTHAQEQPERNMSDLPQTHRAVRALCDHTGKADGHLSFQKGDILQLLSTVDEDWICCCHGGSTGLVPVGYTSLIL</sequence>
<feature type="non-terminal residue" evidence="5">
    <location>
        <position position="1"/>
    </location>
</feature>
<dbReference type="EMBL" id="VYZV01003320">
    <property type="protein sequence ID" value="NXS65493.1"/>
    <property type="molecule type" value="Genomic_DNA"/>
</dbReference>
<dbReference type="OrthoDB" id="9884296at2759"/>
<dbReference type="Gene3D" id="1.20.58.900">
    <property type="match status" value="1"/>
</dbReference>
<dbReference type="PROSITE" id="PS50002">
    <property type="entry name" value="SH3"/>
    <property type="match status" value="1"/>
</dbReference>
<dbReference type="InterPro" id="IPR001452">
    <property type="entry name" value="SH3_domain"/>
</dbReference>
<feature type="non-terminal residue" evidence="5">
    <location>
        <position position="435"/>
    </location>
</feature>
<evidence type="ECO:0000259" key="4">
    <source>
        <dbReference type="PROSITE" id="PS50002"/>
    </source>
</evidence>
<feature type="domain" description="SH3" evidence="4">
    <location>
        <begin position="377"/>
        <end position="435"/>
    </location>
</feature>
<feature type="region of interest" description="Disordered" evidence="3">
    <location>
        <begin position="57"/>
        <end position="92"/>
    </location>
</feature>
<evidence type="ECO:0000256" key="3">
    <source>
        <dbReference type="SAM" id="MobiDB-lite"/>
    </source>
</evidence>
<comment type="caution">
    <text evidence="5">The sequence shown here is derived from an EMBL/GenBank/DDBJ whole genome shotgun (WGS) entry which is preliminary data.</text>
</comment>
<gene>
    <name evidence="5" type="primary">Rusc1</name>
    <name evidence="5" type="ORF">PANHAL_R04104</name>
</gene>
<dbReference type="InterPro" id="IPR036028">
    <property type="entry name" value="SH3-like_dom_sf"/>
</dbReference>
<reference evidence="5 6" key="1">
    <citation type="submission" date="2019-09" db="EMBL/GenBank/DDBJ databases">
        <title>Bird 10,000 Genomes (B10K) Project - Family phase.</title>
        <authorList>
            <person name="Zhang G."/>
        </authorList>
    </citation>
    <scope>NUCLEOTIDE SEQUENCE [LARGE SCALE GENOMIC DNA]</scope>
    <source>
        <strain evidence="5">B10K-DU-012-58</strain>
        <tissue evidence="5">Muscle</tissue>
    </source>
</reference>
<evidence type="ECO:0000256" key="2">
    <source>
        <dbReference type="PROSITE-ProRule" id="PRU00192"/>
    </source>
</evidence>
<feature type="region of interest" description="Disordered" evidence="3">
    <location>
        <begin position="286"/>
        <end position="339"/>
    </location>
</feature>
<dbReference type="PANTHER" id="PTHR15591">
    <property type="entry name" value="RUN AND SH3 DOMAIN CONTAINING"/>
    <property type="match status" value="1"/>
</dbReference>